<organism evidence="2 3">
    <name type="scientific">uncultured phage cr50_1</name>
    <dbReference type="NCBI Taxonomy" id="2772059"/>
    <lineage>
        <taxon>Viruses</taxon>
        <taxon>Duplodnaviria</taxon>
        <taxon>Heunggongvirae</taxon>
        <taxon>Uroviricota</taxon>
        <taxon>Caudoviricetes</taxon>
        <taxon>Crassvirales</taxon>
        <taxon>Suoliviridae</taxon>
        <taxon>Boorivirinae</taxon>
        <taxon>Cohcovirus</taxon>
        <taxon>Cohcovirus hiberniae</taxon>
    </lineage>
</organism>
<keyword evidence="1" id="KW-0175">Coiled coil</keyword>
<reference evidence="2 3" key="1">
    <citation type="submission" date="2020-07" db="EMBL/GenBank/DDBJ databases">
        <title>Taxonomic proposal: Crassvirales, a new order of highly abundant and diverse bacterial viruses.</title>
        <authorList>
            <person name="Shkoporov A.N."/>
            <person name="Stockdale S.R."/>
            <person name="Guerin E."/>
            <person name="Ross R.P."/>
            <person name="Hill C."/>
        </authorList>
    </citation>
    <scope>NUCLEOTIDE SEQUENCE [LARGE SCALE GENOMIC DNA]</scope>
</reference>
<dbReference type="EMBL" id="MT774375">
    <property type="protein sequence ID" value="QOR58038.1"/>
    <property type="molecule type" value="Genomic_DNA"/>
</dbReference>
<dbReference type="KEGG" id="vg:65128490"/>
<keyword evidence="3" id="KW-1185">Reference proteome</keyword>
<proteinExistence type="predicted"/>
<protein>
    <submittedName>
        <fullName evidence="2">Uncharacterized protein</fullName>
    </submittedName>
</protein>
<name>A0A7M1RUL8_9CAUD</name>
<evidence type="ECO:0000313" key="3">
    <source>
        <dbReference type="Proteomes" id="UP000593838"/>
    </source>
</evidence>
<evidence type="ECO:0000256" key="1">
    <source>
        <dbReference type="SAM" id="Coils"/>
    </source>
</evidence>
<feature type="coiled-coil region" evidence="1">
    <location>
        <begin position="121"/>
        <end position="155"/>
    </location>
</feature>
<dbReference type="GeneID" id="65128490"/>
<dbReference type="Proteomes" id="UP000593838">
    <property type="component" value="Segment"/>
</dbReference>
<sequence length="169" mass="19978">MKTKSTEIKTKLEKLHKDISWQWNIIRSENKVEKGYKRRYDMKSLLEDIFSKAEERIQCKLDQLCINMGFKSRADLPKDCIYPTIFKLSEVNEQYVQIGIIIDKATIDPSYKMKKGKKNLKEEEELTRDFLNKMKNNLQLQIIDLKKKLADFNDAAELDLDKAYMYLAA</sequence>
<dbReference type="RefSeq" id="YP_010110196.1">
    <property type="nucleotide sequence ID" value="NC_055868.1"/>
</dbReference>
<evidence type="ECO:0000313" key="2">
    <source>
        <dbReference type="EMBL" id="QOR58038.1"/>
    </source>
</evidence>
<accession>A0A7M1RUL8</accession>